<dbReference type="GO" id="GO:0005524">
    <property type="term" value="F:ATP binding"/>
    <property type="evidence" value="ECO:0007669"/>
    <property type="project" value="UniProtKB-KW"/>
</dbReference>
<dbReference type="GO" id="GO:0016787">
    <property type="term" value="F:hydrolase activity"/>
    <property type="evidence" value="ECO:0007669"/>
    <property type="project" value="UniProtKB-KW"/>
</dbReference>
<protein>
    <submittedName>
        <fullName evidence="5">Biotin-dependent carboxylase-like protein</fullName>
    </submittedName>
</protein>
<evidence type="ECO:0000256" key="3">
    <source>
        <dbReference type="ARBA" id="ARBA00022840"/>
    </source>
</evidence>
<dbReference type="Pfam" id="PF02626">
    <property type="entry name" value="CT_A_B"/>
    <property type="match status" value="1"/>
</dbReference>
<dbReference type="AlphaFoldDB" id="A0A378TMM2"/>
<accession>A0A378TMM2</accession>
<evidence type="ECO:0000313" key="5">
    <source>
        <dbReference type="EMBL" id="STZ61814.1"/>
    </source>
</evidence>
<dbReference type="PANTHER" id="PTHR43309">
    <property type="entry name" value="5-OXOPROLINASE SUBUNIT C"/>
    <property type="match status" value="1"/>
</dbReference>
<evidence type="ECO:0000313" key="6">
    <source>
        <dbReference type="Proteomes" id="UP000254978"/>
    </source>
</evidence>
<keyword evidence="2" id="KW-0378">Hydrolase</keyword>
<name>A0A378TMM2_9MYCO</name>
<gene>
    <name evidence="5" type="ORF">NCTC10821_05375</name>
</gene>
<keyword evidence="3" id="KW-0067">ATP-binding</keyword>
<proteinExistence type="predicted"/>
<dbReference type="EMBL" id="UGQT01000001">
    <property type="protein sequence ID" value="STZ61814.1"/>
    <property type="molecule type" value="Genomic_DNA"/>
</dbReference>
<dbReference type="PANTHER" id="PTHR43309:SF3">
    <property type="entry name" value="5-OXOPROLINASE SUBUNIT C"/>
    <property type="match status" value="1"/>
</dbReference>
<keyword evidence="1" id="KW-0547">Nucleotide-binding</keyword>
<feature type="domain" description="Carboxyltransferase" evidence="4">
    <location>
        <begin position="27"/>
        <end position="103"/>
    </location>
</feature>
<dbReference type="InterPro" id="IPR003778">
    <property type="entry name" value="CT_A_B"/>
</dbReference>
<sequence length="103" mass="10749">MTAKVDVVEPGMLTTVQDWPGRIGYWHIGVPPSGPMDDLSFRLGNRLLGNAEGAPGLECTRGGPTLRFPDGARVCVTGAPAPVSVDGTAVPQWQSITVPPGAR</sequence>
<keyword evidence="6" id="KW-1185">Reference proteome</keyword>
<evidence type="ECO:0000259" key="4">
    <source>
        <dbReference type="SMART" id="SM00797"/>
    </source>
</evidence>
<dbReference type="InterPro" id="IPR052708">
    <property type="entry name" value="PxpC"/>
</dbReference>
<evidence type="ECO:0000256" key="2">
    <source>
        <dbReference type="ARBA" id="ARBA00022801"/>
    </source>
</evidence>
<organism evidence="5 6">
    <name type="scientific">Mycolicibacterium tokaiense</name>
    <dbReference type="NCBI Taxonomy" id="39695"/>
    <lineage>
        <taxon>Bacteria</taxon>
        <taxon>Bacillati</taxon>
        <taxon>Actinomycetota</taxon>
        <taxon>Actinomycetes</taxon>
        <taxon>Mycobacteriales</taxon>
        <taxon>Mycobacteriaceae</taxon>
        <taxon>Mycolicibacterium</taxon>
    </lineage>
</organism>
<dbReference type="Proteomes" id="UP000254978">
    <property type="component" value="Unassembled WGS sequence"/>
</dbReference>
<dbReference type="SMART" id="SM00797">
    <property type="entry name" value="AHS2"/>
    <property type="match status" value="1"/>
</dbReference>
<reference evidence="5 6" key="1">
    <citation type="submission" date="2018-06" db="EMBL/GenBank/DDBJ databases">
        <authorList>
            <consortium name="Pathogen Informatics"/>
            <person name="Doyle S."/>
        </authorList>
    </citation>
    <scope>NUCLEOTIDE SEQUENCE [LARGE SCALE GENOMIC DNA]</scope>
    <source>
        <strain evidence="5 6">NCTC10821</strain>
    </source>
</reference>
<evidence type="ECO:0000256" key="1">
    <source>
        <dbReference type="ARBA" id="ARBA00022741"/>
    </source>
</evidence>